<dbReference type="GO" id="GO:0030488">
    <property type="term" value="P:tRNA methylation"/>
    <property type="evidence" value="ECO:0007669"/>
    <property type="project" value="TreeGrafter"/>
</dbReference>
<dbReference type="Pfam" id="PF13932">
    <property type="entry name" value="SAM_GIDA_C"/>
    <property type="match status" value="1"/>
</dbReference>
<dbReference type="InterPro" id="IPR004416">
    <property type="entry name" value="MnmG"/>
</dbReference>
<comment type="similarity">
    <text evidence="2">Belongs to the MnmG family.</text>
</comment>
<dbReference type="SMART" id="SM01228">
    <property type="entry name" value="GIDA_assoc_3"/>
    <property type="match status" value="1"/>
</dbReference>
<comment type="caution">
    <text evidence="6">The sequence shown here is derived from an EMBL/GenBank/DDBJ whole genome shotgun (WGS) entry which is preliminary data.</text>
</comment>
<dbReference type="InterPro" id="IPR047001">
    <property type="entry name" value="MnmG_C_subdom"/>
</dbReference>
<dbReference type="SUPFAM" id="SSF51905">
    <property type="entry name" value="FAD/NAD(P)-binding domain"/>
    <property type="match status" value="1"/>
</dbReference>
<dbReference type="PANTHER" id="PTHR11806">
    <property type="entry name" value="GLUCOSE INHIBITED DIVISION PROTEIN A"/>
    <property type="match status" value="1"/>
</dbReference>
<dbReference type="Proteomes" id="UP000285301">
    <property type="component" value="Unassembled WGS sequence"/>
</dbReference>
<accession>A0A443R162</accession>
<sequence>MYTPFRTSRCSLFADTAFKSVFAALFSRNVCRQSYNVLVVGGGHAGVEAAAASARMGWKTLLLTHRIDTIGEMSCNPAFGGIGKAHLMKEVDALDGVCAKICDVSGIQYKVLNKSKGPAVWGPRAQIDRQLYKKHMQKAVFKYANLIVRSAAVEDLILEKERCQGVITNDGERIYGDAVVITTGTFLKGTVNIGVESYSAGRMGDISSVGLANTLKSSGLHTSRLKTGTPPRIDGRTINFKRMQANNGDNPPKPFSYMNDSVWIKAEDQVNTYLTHTTPAVETIVSDNLHLSTYVKEEIRGPRYCPSLEAKIVRFKGRNHDVWLEPEGLNSHVIYPNGISNSLPANVQCEMLKLIPGLENAKMIRPGYAVEYDYIDPTQLKPSLETKPISNLFLAGQINGTTGYEEAAAQGIVAGINAAAKVCGKLPLIISRTKGYIGVLIDDLTTYGTNEPYRMFTSRAEFRLSLRSDNADIRLTQLGFDMGCVSKERYEKFTKTKQIMDECITILQNIRKSCNQWQEMNILPKSVKQKPKVKSAFEIFANEARVEEVVKLLPDNLQATLTDHILERILIEANYSNHLEREIKLIEEMKKEENFVIDTNIDYYDKELNVSNEAREALSKHRPITIGSASRIPGVTPAAIVVLMAFLRKHNKMFKSEMRH</sequence>
<dbReference type="PANTHER" id="PTHR11806:SF0">
    <property type="entry name" value="PROTEIN MTO1 HOMOLOG, MITOCHONDRIAL"/>
    <property type="match status" value="1"/>
</dbReference>
<dbReference type="Gene3D" id="3.50.50.60">
    <property type="entry name" value="FAD/NAD(P)-binding domain"/>
    <property type="match status" value="2"/>
</dbReference>
<dbReference type="AlphaFoldDB" id="A0A443R162"/>
<dbReference type="InterPro" id="IPR002218">
    <property type="entry name" value="MnmG-rel"/>
</dbReference>
<dbReference type="GO" id="GO:0050660">
    <property type="term" value="F:flavin adenine dinucleotide binding"/>
    <property type="evidence" value="ECO:0007669"/>
    <property type="project" value="InterPro"/>
</dbReference>
<dbReference type="FunFam" id="1.10.150.570:FF:000001">
    <property type="entry name" value="tRNA uridine 5-carboxymethylaminomethyl modification enzyme MnmG"/>
    <property type="match status" value="1"/>
</dbReference>
<dbReference type="GO" id="GO:0005829">
    <property type="term" value="C:cytosol"/>
    <property type="evidence" value="ECO:0007669"/>
    <property type="project" value="TreeGrafter"/>
</dbReference>
<evidence type="ECO:0000259" key="5">
    <source>
        <dbReference type="SMART" id="SM01228"/>
    </source>
</evidence>
<dbReference type="Gene3D" id="1.10.150.570">
    <property type="entry name" value="GidA associated domain, C-terminal subdomain"/>
    <property type="match status" value="1"/>
</dbReference>
<dbReference type="OrthoDB" id="3329at2759"/>
<name>A0A443R162_9ACAR</name>
<dbReference type="PROSITE" id="PS01281">
    <property type="entry name" value="GIDA_2"/>
    <property type="match status" value="1"/>
</dbReference>
<evidence type="ECO:0000256" key="4">
    <source>
        <dbReference type="ARBA" id="ARBA00022827"/>
    </source>
</evidence>
<dbReference type="NCBIfam" id="TIGR00136">
    <property type="entry name" value="mnmG_gidA"/>
    <property type="match status" value="1"/>
</dbReference>
<dbReference type="Pfam" id="PF01134">
    <property type="entry name" value="GIDA"/>
    <property type="match status" value="1"/>
</dbReference>
<proteinExistence type="inferred from homology"/>
<gene>
    <name evidence="6" type="ORF">B4U79_09779</name>
</gene>
<dbReference type="FunFam" id="3.50.50.60:FF:000082">
    <property type="entry name" value="protein MTO1 homolog, mitochondrial isoform X1"/>
    <property type="match status" value="1"/>
</dbReference>
<dbReference type="STRING" id="1965070.A0A443R162"/>
<keyword evidence="7" id="KW-1185">Reference proteome</keyword>
<dbReference type="InterPro" id="IPR044920">
    <property type="entry name" value="MnmG_C_subdom_sf"/>
</dbReference>
<evidence type="ECO:0000313" key="7">
    <source>
        <dbReference type="Proteomes" id="UP000285301"/>
    </source>
</evidence>
<comment type="cofactor">
    <cofactor evidence="1">
        <name>FAD</name>
        <dbReference type="ChEBI" id="CHEBI:57692"/>
    </cofactor>
</comment>
<dbReference type="GO" id="GO:0070899">
    <property type="term" value="P:mitochondrial tRNA wobble uridine modification"/>
    <property type="evidence" value="ECO:0007669"/>
    <property type="project" value="UniProtKB-ARBA"/>
</dbReference>
<feature type="domain" description="tRNA uridine 5-carboxymethylaminomethyl modification enzyme C-terminal subdomain" evidence="5">
    <location>
        <begin position="573"/>
        <end position="645"/>
    </location>
</feature>
<dbReference type="InterPro" id="IPR040131">
    <property type="entry name" value="MnmG_N"/>
</dbReference>
<keyword evidence="3" id="KW-0285">Flavoprotein</keyword>
<dbReference type="Pfam" id="PF21680">
    <property type="entry name" value="GIDA_C_1st"/>
    <property type="match status" value="1"/>
</dbReference>
<dbReference type="FunFam" id="3.50.50.60:FF:000002">
    <property type="entry name" value="tRNA uridine 5-carboxymethylaminomethyl modification enzyme MnmG"/>
    <property type="match status" value="1"/>
</dbReference>
<evidence type="ECO:0000313" key="6">
    <source>
        <dbReference type="EMBL" id="RWS08993.1"/>
    </source>
</evidence>
<dbReference type="HAMAP" id="MF_00129">
    <property type="entry name" value="MnmG_GidA"/>
    <property type="match status" value="1"/>
</dbReference>
<evidence type="ECO:0000256" key="3">
    <source>
        <dbReference type="ARBA" id="ARBA00022630"/>
    </source>
</evidence>
<keyword evidence="4" id="KW-0274">FAD</keyword>
<evidence type="ECO:0000256" key="2">
    <source>
        <dbReference type="ARBA" id="ARBA00007653"/>
    </source>
</evidence>
<dbReference type="InterPro" id="IPR049312">
    <property type="entry name" value="GIDA_C_N"/>
</dbReference>
<organism evidence="6 7">
    <name type="scientific">Dinothrombium tinctorium</name>
    <dbReference type="NCBI Taxonomy" id="1965070"/>
    <lineage>
        <taxon>Eukaryota</taxon>
        <taxon>Metazoa</taxon>
        <taxon>Ecdysozoa</taxon>
        <taxon>Arthropoda</taxon>
        <taxon>Chelicerata</taxon>
        <taxon>Arachnida</taxon>
        <taxon>Acari</taxon>
        <taxon>Acariformes</taxon>
        <taxon>Trombidiformes</taxon>
        <taxon>Prostigmata</taxon>
        <taxon>Anystina</taxon>
        <taxon>Parasitengona</taxon>
        <taxon>Trombidioidea</taxon>
        <taxon>Trombidiidae</taxon>
        <taxon>Dinothrombium</taxon>
    </lineage>
</organism>
<dbReference type="InterPro" id="IPR026904">
    <property type="entry name" value="MnmG_C"/>
</dbReference>
<dbReference type="InterPro" id="IPR020595">
    <property type="entry name" value="MnmG-rel_CS"/>
</dbReference>
<reference evidence="6 7" key="1">
    <citation type="journal article" date="2018" name="Gigascience">
        <title>Genomes of trombidid mites reveal novel predicted allergens and laterally-transferred genes associated with secondary metabolism.</title>
        <authorList>
            <person name="Dong X."/>
            <person name="Chaisiri K."/>
            <person name="Xia D."/>
            <person name="Armstrong S.D."/>
            <person name="Fang Y."/>
            <person name="Donnelly M.J."/>
            <person name="Kadowaki T."/>
            <person name="McGarry J.W."/>
            <person name="Darby A.C."/>
            <person name="Makepeace B.L."/>
        </authorList>
    </citation>
    <scope>NUCLEOTIDE SEQUENCE [LARGE SCALE GENOMIC DNA]</scope>
    <source>
        <strain evidence="6">UoL-WK</strain>
    </source>
</reference>
<dbReference type="GO" id="GO:0005739">
    <property type="term" value="C:mitochondrion"/>
    <property type="evidence" value="ECO:0007669"/>
    <property type="project" value="GOC"/>
</dbReference>
<evidence type="ECO:0000256" key="1">
    <source>
        <dbReference type="ARBA" id="ARBA00001974"/>
    </source>
</evidence>
<protein>
    <recommendedName>
        <fullName evidence="5">tRNA uridine 5-carboxymethylaminomethyl modification enzyme C-terminal subdomain domain-containing protein</fullName>
    </recommendedName>
</protein>
<dbReference type="InterPro" id="IPR036188">
    <property type="entry name" value="FAD/NAD-bd_sf"/>
</dbReference>
<dbReference type="EMBL" id="NCKU01002698">
    <property type="protein sequence ID" value="RWS08993.1"/>
    <property type="molecule type" value="Genomic_DNA"/>
</dbReference>
<dbReference type="PROSITE" id="PS01280">
    <property type="entry name" value="GIDA_1"/>
    <property type="match status" value="1"/>
</dbReference>